<accession>A0ABD2GFB7</accession>
<name>A0ABD2GFB7_PAGBO</name>
<dbReference type="PANTHER" id="PTHR11422">
    <property type="entry name" value="T-CELL SURFACE GLYCOPROTEIN CD4"/>
    <property type="match status" value="1"/>
</dbReference>
<dbReference type="Proteomes" id="UP001619887">
    <property type="component" value="Unassembled WGS sequence"/>
</dbReference>
<dbReference type="InterPro" id="IPR003599">
    <property type="entry name" value="Ig_sub"/>
</dbReference>
<sequence length="296" mass="32745">MVEFRRINVTLVVILLLQFTAVTGQIPLSFTVRAGHSVTLPCENVIKPQHKCDSTTWLYSSFRRTFIELINLGRIGTNGISKAKSDRLSVTEECSLVVNNITREDAGRYSCRQFRSGEQQGPDSQVLLSVIYMPQDKHNDMITLYCAVVVYKECHHTVKWVYEGNLNDVEIIPATCSSRVTFASHLDQKLLKCNVTDTETGETLLCDAGPQSSGQKTGSTPAGRNDPPGQVPDWLRLIIVSVGLASLIIIVVTVTIWTRAKGNRAQTDDNAVHNDEDEGVVTYENVGEPSASIRLH</sequence>
<feature type="transmembrane region" description="Helical" evidence="2">
    <location>
        <begin position="234"/>
        <end position="257"/>
    </location>
</feature>
<dbReference type="Gene3D" id="2.60.40.10">
    <property type="entry name" value="Immunoglobulins"/>
    <property type="match status" value="1"/>
</dbReference>
<dbReference type="EMBL" id="JBIYXZ010002079">
    <property type="protein sequence ID" value="KAL3052105.1"/>
    <property type="molecule type" value="Genomic_DNA"/>
</dbReference>
<dbReference type="AlphaFoldDB" id="A0ABD2GFB7"/>
<dbReference type="PANTHER" id="PTHR11422:SF5">
    <property type="entry name" value="DIVERSE IMMUNOGLOBULIN DOMAIN-CONTAINING PROTEIN 1.1 ISOFORM X1-RELATED"/>
    <property type="match status" value="1"/>
</dbReference>
<evidence type="ECO:0000313" key="6">
    <source>
        <dbReference type="Proteomes" id="UP001619887"/>
    </source>
</evidence>
<evidence type="ECO:0000256" key="3">
    <source>
        <dbReference type="SAM" id="SignalP"/>
    </source>
</evidence>
<feature type="region of interest" description="Disordered" evidence="1">
    <location>
        <begin position="204"/>
        <end position="227"/>
    </location>
</feature>
<evidence type="ECO:0000313" key="5">
    <source>
        <dbReference type="EMBL" id="KAL3052105.1"/>
    </source>
</evidence>
<reference evidence="5 6" key="2">
    <citation type="journal article" date="2024" name="G3 (Bethesda)">
        <title>The genome of the cryopelagic Antarctic bald notothen, Trematomus borchgrevinki.</title>
        <authorList>
            <person name="Rayamajhi N."/>
            <person name="Rivera-Colon A.G."/>
            <person name="Minhas B.F."/>
            <person name="Cheng C.C."/>
            <person name="Catchen J.M."/>
        </authorList>
    </citation>
    <scope>NUCLEOTIDE SEQUENCE [LARGE SCALE GENOMIC DNA]</scope>
    <source>
        <strain evidence="5">AGRC-2024</strain>
    </source>
</reference>
<feature type="chain" id="PRO_5044794737" description="Ig-like domain-containing protein" evidence="3">
    <location>
        <begin position="25"/>
        <end position="296"/>
    </location>
</feature>
<organism evidence="5 6">
    <name type="scientific">Pagothenia borchgrevinki</name>
    <name type="common">Bald rockcod</name>
    <name type="synonym">Trematomus borchgrevinki</name>
    <dbReference type="NCBI Taxonomy" id="8213"/>
    <lineage>
        <taxon>Eukaryota</taxon>
        <taxon>Metazoa</taxon>
        <taxon>Chordata</taxon>
        <taxon>Craniata</taxon>
        <taxon>Vertebrata</taxon>
        <taxon>Euteleostomi</taxon>
        <taxon>Actinopterygii</taxon>
        <taxon>Neopterygii</taxon>
        <taxon>Teleostei</taxon>
        <taxon>Neoteleostei</taxon>
        <taxon>Acanthomorphata</taxon>
        <taxon>Eupercaria</taxon>
        <taxon>Perciformes</taxon>
        <taxon>Notothenioidei</taxon>
        <taxon>Nototheniidae</taxon>
        <taxon>Pagothenia</taxon>
    </lineage>
</organism>
<dbReference type="PROSITE" id="PS50835">
    <property type="entry name" value="IG_LIKE"/>
    <property type="match status" value="1"/>
</dbReference>
<keyword evidence="6" id="KW-1185">Reference proteome</keyword>
<dbReference type="InterPro" id="IPR036179">
    <property type="entry name" value="Ig-like_dom_sf"/>
</dbReference>
<comment type="caution">
    <text evidence="5">The sequence shown here is derived from an EMBL/GenBank/DDBJ whole genome shotgun (WGS) entry which is preliminary data.</text>
</comment>
<feature type="compositionally biased region" description="Polar residues" evidence="1">
    <location>
        <begin position="210"/>
        <end position="222"/>
    </location>
</feature>
<keyword evidence="2" id="KW-0472">Membrane</keyword>
<dbReference type="InterPro" id="IPR007110">
    <property type="entry name" value="Ig-like_dom"/>
</dbReference>
<dbReference type="SUPFAM" id="SSF48726">
    <property type="entry name" value="Immunoglobulin"/>
    <property type="match status" value="1"/>
</dbReference>
<gene>
    <name evidence="5" type="ORF">OYC64_004790</name>
</gene>
<protein>
    <recommendedName>
        <fullName evidence="4">Ig-like domain-containing protein</fullName>
    </recommendedName>
</protein>
<reference evidence="5 6" key="1">
    <citation type="journal article" date="2022" name="G3 (Bethesda)">
        <title>Evaluating Illumina-, Nanopore-, and PacBio-based genome assembly strategies with the bald notothen, Trematomus borchgrevinki.</title>
        <authorList>
            <person name="Rayamajhi N."/>
            <person name="Cheng C.C."/>
            <person name="Catchen J.M."/>
        </authorList>
    </citation>
    <scope>NUCLEOTIDE SEQUENCE [LARGE SCALE GENOMIC DNA]</scope>
    <source>
        <strain evidence="5">AGRC-2024</strain>
    </source>
</reference>
<keyword evidence="3" id="KW-0732">Signal</keyword>
<keyword evidence="2" id="KW-1133">Transmembrane helix</keyword>
<feature type="signal peptide" evidence="3">
    <location>
        <begin position="1"/>
        <end position="24"/>
    </location>
</feature>
<proteinExistence type="predicted"/>
<dbReference type="SMART" id="SM00409">
    <property type="entry name" value="IG"/>
    <property type="match status" value="1"/>
</dbReference>
<evidence type="ECO:0000256" key="1">
    <source>
        <dbReference type="SAM" id="MobiDB-lite"/>
    </source>
</evidence>
<dbReference type="InterPro" id="IPR013783">
    <property type="entry name" value="Ig-like_fold"/>
</dbReference>
<feature type="domain" description="Ig-like" evidence="4">
    <location>
        <begin position="35"/>
        <end position="129"/>
    </location>
</feature>
<dbReference type="Pfam" id="PF07686">
    <property type="entry name" value="V-set"/>
    <property type="match status" value="1"/>
</dbReference>
<keyword evidence="2" id="KW-0812">Transmembrane</keyword>
<dbReference type="InterPro" id="IPR013106">
    <property type="entry name" value="Ig_V-set"/>
</dbReference>
<evidence type="ECO:0000256" key="2">
    <source>
        <dbReference type="SAM" id="Phobius"/>
    </source>
</evidence>
<evidence type="ECO:0000259" key="4">
    <source>
        <dbReference type="PROSITE" id="PS50835"/>
    </source>
</evidence>